<comment type="caution">
    <text evidence="2">The sequence shown here is derived from an EMBL/GenBank/DDBJ whole genome shotgun (WGS) entry which is preliminary data.</text>
</comment>
<evidence type="ECO:0000256" key="1">
    <source>
        <dbReference type="SAM" id="MobiDB-lite"/>
    </source>
</evidence>
<name>A0A5S3P7T7_9RHOB</name>
<dbReference type="EMBL" id="VANS01000009">
    <property type="protein sequence ID" value="TMM49390.1"/>
    <property type="molecule type" value="Genomic_DNA"/>
</dbReference>
<feature type="region of interest" description="Disordered" evidence="1">
    <location>
        <begin position="1"/>
        <end position="25"/>
    </location>
</feature>
<protein>
    <recommendedName>
        <fullName evidence="4">HTH DNA binding domain-containing protein</fullName>
    </recommendedName>
</protein>
<dbReference type="Proteomes" id="UP000309550">
    <property type="component" value="Unassembled WGS sequence"/>
</dbReference>
<evidence type="ECO:0000313" key="2">
    <source>
        <dbReference type="EMBL" id="TMM49390.1"/>
    </source>
</evidence>
<reference evidence="2 3" key="1">
    <citation type="submission" date="2019-05" db="EMBL/GenBank/DDBJ databases">
        <title>Sulfitobacter sabulilitoris sp. nov., isolated from a marine sand.</title>
        <authorList>
            <person name="Yoon J.-H."/>
        </authorList>
    </citation>
    <scope>NUCLEOTIDE SEQUENCE [LARGE SCALE GENOMIC DNA]</scope>
    <source>
        <strain evidence="2 3">HSMS-29</strain>
    </source>
</reference>
<evidence type="ECO:0000313" key="3">
    <source>
        <dbReference type="Proteomes" id="UP000309550"/>
    </source>
</evidence>
<organism evidence="2 3">
    <name type="scientific">Sulfitobacter sabulilitoris</name>
    <dbReference type="NCBI Taxonomy" id="2562655"/>
    <lineage>
        <taxon>Bacteria</taxon>
        <taxon>Pseudomonadati</taxon>
        <taxon>Pseudomonadota</taxon>
        <taxon>Alphaproteobacteria</taxon>
        <taxon>Rhodobacterales</taxon>
        <taxon>Roseobacteraceae</taxon>
        <taxon>Sulfitobacter</taxon>
    </lineage>
</organism>
<evidence type="ECO:0008006" key="4">
    <source>
        <dbReference type="Google" id="ProtNLM"/>
    </source>
</evidence>
<keyword evidence="3" id="KW-1185">Reference proteome</keyword>
<gene>
    <name evidence="2" type="ORF">FDT80_18290</name>
</gene>
<sequence>MRYQSPKNKDKNDETGIAFSPCDDAPGRDADLWFVPAEEAAFSGDDPFAMPGPRADHRRLTDPAAWRKAEASHAADLARAAGALSALDQACRHVPGSGAGERLALIEIEAMLWAAGARIPRERIGQHLRAAGGVSGDPAALAEARWAMRRLSDRPGPLPDLRGFLGLHRVDVPALADTLLLRPVGAEFDLAAEAFGEGMAELADSHPITRAAYCFALWPVAGLSHAEALVEPAVAAARIAGSENRSLGFAPLAPGRDVWRQGASIADRLSRWIAATRSGAQTAMLELDRITVWAAAARAATSGINGTSPSKLIEALTARPILTTQDAACLAGISRASAERMLGRMQSMNVVREITGQGRFRLWTAR</sequence>
<accession>A0A5S3P7T7</accession>
<dbReference type="AlphaFoldDB" id="A0A5S3P7T7"/>
<dbReference type="OrthoDB" id="8455637at2"/>
<proteinExistence type="predicted"/>